<proteinExistence type="predicted"/>
<dbReference type="AlphaFoldDB" id="A0A225DWH9"/>
<name>A0A225DWH9_9BACT</name>
<protein>
    <recommendedName>
        <fullName evidence="4">Lipoprotein</fullName>
    </recommendedName>
</protein>
<evidence type="ECO:0000256" key="1">
    <source>
        <dbReference type="SAM" id="SignalP"/>
    </source>
</evidence>
<feature type="chain" id="PRO_5012804703" description="Lipoprotein" evidence="1">
    <location>
        <begin position="22"/>
        <end position="97"/>
    </location>
</feature>
<accession>A0A225DWH9</accession>
<dbReference type="RefSeq" id="WP_088253427.1">
    <property type="nucleotide sequence ID" value="NZ_NIDE01000002.1"/>
</dbReference>
<evidence type="ECO:0000313" key="3">
    <source>
        <dbReference type="Proteomes" id="UP000214646"/>
    </source>
</evidence>
<reference evidence="3" key="1">
    <citation type="submission" date="2017-06" db="EMBL/GenBank/DDBJ databases">
        <title>Genome analysis of Fimbriiglobus ruber SP5, the first member of the order Planctomycetales with confirmed chitinolytic capability.</title>
        <authorList>
            <person name="Ravin N.V."/>
            <person name="Rakitin A.L."/>
            <person name="Ivanova A.A."/>
            <person name="Beletsky A.V."/>
            <person name="Kulichevskaya I.S."/>
            <person name="Mardanov A.V."/>
            <person name="Dedysh S.N."/>
        </authorList>
    </citation>
    <scope>NUCLEOTIDE SEQUENCE [LARGE SCALE GENOMIC DNA]</scope>
    <source>
        <strain evidence="3">SP5</strain>
    </source>
</reference>
<dbReference type="EMBL" id="NIDE01000002">
    <property type="protein sequence ID" value="OWK45742.1"/>
    <property type="molecule type" value="Genomic_DNA"/>
</dbReference>
<feature type="signal peptide" evidence="1">
    <location>
        <begin position="1"/>
        <end position="21"/>
    </location>
</feature>
<evidence type="ECO:0008006" key="4">
    <source>
        <dbReference type="Google" id="ProtNLM"/>
    </source>
</evidence>
<dbReference type="Proteomes" id="UP000214646">
    <property type="component" value="Unassembled WGS sequence"/>
</dbReference>
<keyword evidence="3" id="KW-1185">Reference proteome</keyword>
<gene>
    <name evidence="2" type="ORF">FRUB_02073</name>
</gene>
<sequence>MLRRSLLSLPALALLVGTAVAQTCGPYGCSIPQQIAPPPAAIGQPVTPSVAAVPYVPTAPFQYTPTVPLPQPMPGPLFPRLRERFDARPRLFGGWCR</sequence>
<evidence type="ECO:0000313" key="2">
    <source>
        <dbReference type="EMBL" id="OWK45742.1"/>
    </source>
</evidence>
<comment type="caution">
    <text evidence="2">The sequence shown here is derived from an EMBL/GenBank/DDBJ whole genome shotgun (WGS) entry which is preliminary data.</text>
</comment>
<organism evidence="2 3">
    <name type="scientific">Fimbriiglobus ruber</name>
    <dbReference type="NCBI Taxonomy" id="1908690"/>
    <lineage>
        <taxon>Bacteria</taxon>
        <taxon>Pseudomonadati</taxon>
        <taxon>Planctomycetota</taxon>
        <taxon>Planctomycetia</taxon>
        <taxon>Gemmatales</taxon>
        <taxon>Gemmataceae</taxon>
        <taxon>Fimbriiglobus</taxon>
    </lineage>
</organism>
<keyword evidence="1" id="KW-0732">Signal</keyword>